<evidence type="ECO:0000256" key="1">
    <source>
        <dbReference type="SAM" id="MobiDB-lite"/>
    </source>
</evidence>
<name>A0AAE0M9D1_9PEZI</name>
<proteinExistence type="predicted"/>
<gene>
    <name evidence="2" type="ORF">B0T19DRAFT_426816</name>
</gene>
<dbReference type="Proteomes" id="UP001286456">
    <property type="component" value="Unassembled WGS sequence"/>
</dbReference>
<keyword evidence="3" id="KW-1185">Reference proteome</keyword>
<evidence type="ECO:0000313" key="2">
    <source>
        <dbReference type="EMBL" id="KAK3323735.1"/>
    </source>
</evidence>
<organism evidence="2 3">
    <name type="scientific">Cercophora scortea</name>
    <dbReference type="NCBI Taxonomy" id="314031"/>
    <lineage>
        <taxon>Eukaryota</taxon>
        <taxon>Fungi</taxon>
        <taxon>Dikarya</taxon>
        <taxon>Ascomycota</taxon>
        <taxon>Pezizomycotina</taxon>
        <taxon>Sordariomycetes</taxon>
        <taxon>Sordariomycetidae</taxon>
        <taxon>Sordariales</taxon>
        <taxon>Lasiosphaeriaceae</taxon>
        <taxon>Cercophora</taxon>
    </lineage>
</organism>
<feature type="compositionally biased region" description="Low complexity" evidence="1">
    <location>
        <begin position="86"/>
        <end position="98"/>
    </location>
</feature>
<protein>
    <submittedName>
        <fullName evidence="2">Uncharacterized protein</fullName>
    </submittedName>
</protein>
<dbReference type="AlphaFoldDB" id="A0AAE0M9D1"/>
<dbReference type="EMBL" id="JAUEPO010000004">
    <property type="protein sequence ID" value="KAK3323735.1"/>
    <property type="molecule type" value="Genomic_DNA"/>
</dbReference>
<feature type="compositionally biased region" description="Acidic residues" evidence="1">
    <location>
        <begin position="571"/>
        <end position="587"/>
    </location>
</feature>
<feature type="region of interest" description="Disordered" evidence="1">
    <location>
        <begin position="1"/>
        <end position="108"/>
    </location>
</feature>
<sequence length="702" mass="76238">MASNRNLTRRPGASNDDDNHNGYRTLVQRPPPTSSTSTTPETQRSSGMPIRTRRRPRTLLAATAPYSTARTRLIAPRPIQPRPDPGTSTSGSASASSSRPDLAPPPTLTEATFRNVLLRMNLDVPVTELPDRPFDRHLFTVLYGKTYTSANIPPDMQSEDYVGLGSILSLLSPGTILNPSVKPCQDPRINATGHLAGRCLRPAPFVKIDLANITEIMHCEDLTHPLDDPFTLCGHCVASSLHRLLGGKKGEFVCSLKEEQIEQSRLYLCAKCTKERAIWRSQPQGQAMARAGELAFAELLRPVAEVSGAAAESQTTPEDLPAAPVVGNQVQPSFSFSGEDLALFDFGVDFNFRYPRTETPAGPGASAAGIDANMNHRPSDVGNISAEEALFYDFDRASAPSPPEVSIHGSGVDMSGPGSWTLPPLTFEPFEFAQLSSNPARGSDNSYTAANVDGNSHSNLDLSDFTHYQDLEHLFSAMHRNVVGTDAEPGSIDFASQPGSNNGDIATAAPAIAVNTETRDLHDDNDATAGALSFLNLEDQLNPDDWAFLLQLPDIPSTAGMLTPPELAPLPEDEDNDDNNDDDDDDNSNNTPHRPEPQPKCKLPEALFGCNCVKLLTANLCFGHRVLRCFEFVRKYTSTRRWVTARYGEKACPACSTGKGVDAYGFKGELGGEALERREWVCLCCLDWVHELWSEKIPGPAV</sequence>
<reference evidence="2" key="2">
    <citation type="submission" date="2023-06" db="EMBL/GenBank/DDBJ databases">
        <authorList>
            <consortium name="Lawrence Berkeley National Laboratory"/>
            <person name="Haridas S."/>
            <person name="Hensen N."/>
            <person name="Bonometti L."/>
            <person name="Westerberg I."/>
            <person name="Brannstrom I.O."/>
            <person name="Guillou S."/>
            <person name="Cros-Aarteil S."/>
            <person name="Calhoun S."/>
            <person name="Kuo A."/>
            <person name="Mondo S."/>
            <person name="Pangilinan J."/>
            <person name="Riley R."/>
            <person name="Labutti K."/>
            <person name="Andreopoulos B."/>
            <person name="Lipzen A."/>
            <person name="Chen C."/>
            <person name="Yanf M."/>
            <person name="Daum C."/>
            <person name="Ng V."/>
            <person name="Clum A."/>
            <person name="Steindorff A."/>
            <person name="Ohm R."/>
            <person name="Martin F."/>
            <person name="Silar P."/>
            <person name="Natvig D."/>
            <person name="Lalanne C."/>
            <person name="Gautier V."/>
            <person name="Ament-Velasquez S.L."/>
            <person name="Kruys A."/>
            <person name="Hutchinson M.I."/>
            <person name="Powell A.J."/>
            <person name="Barry K."/>
            <person name="Miller A.N."/>
            <person name="Grigoriev I.V."/>
            <person name="Debuchy R."/>
            <person name="Gladieux P."/>
            <person name="Thoren M.H."/>
            <person name="Johannesson H."/>
        </authorList>
    </citation>
    <scope>NUCLEOTIDE SEQUENCE</scope>
    <source>
        <strain evidence="2">SMH4131-1</strain>
    </source>
</reference>
<comment type="caution">
    <text evidence="2">The sequence shown here is derived from an EMBL/GenBank/DDBJ whole genome shotgun (WGS) entry which is preliminary data.</text>
</comment>
<accession>A0AAE0M9D1</accession>
<evidence type="ECO:0000313" key="3">
    <source>
        <dbReference type="Proteomes" id="UP001286456"/>
    </source>
</evidence>
<feature type="compositionally biased region" description="Low complexity" evidence="1">
    <location>
        <begin position="34"/>
        <end position="46"/>
    </location>
</feature>
<feature type="region of interest" description="Disordered" evidence="1">
    <location>
        <begin position="559"/>
        <end position="598"/>
    </location>
</feature>
<reference evidence="2" key="1">
    <citation type="journal article" date="2023" name="Mol. Phylogenet. Evol.">
        <title>Genome-scale phylogeny and comparative genomics of the fungal order Sordariales.</title>
        <authorList>
            <person name="Hensen N."/>
            <person name="Bonometti L."/>
            <person name="Westerberg I."/>
            <person name="Brannstrom I.O."/>
            <person name="Guillou S."/>
            <person name="Cros-Aarteil S."/>
            <person name="Calhoun S."/>
            <person name="Haridas S."/>
            <person name="Kuo A."/>
            <person name="Mondo S."/>
            <person name="Pangilinan J."/>
            <person name="Riley R."/>
            <person name="LaButti K."/>
            <person name="Andreopoulos B."/>
            <person name="Lipzen A."/>
            <person name="Chen C."/>
            <person name="Yan M."/>
            <person name="Daum C."/>
            <person name="Ng V."/>
            <person name="Clum A."/>
            <person name="Steindorff A."/>
            <person name="Ohm R.A."/>
            <person name="Martin F."/>
            <person name="Silar P."/>
            <person name="Natvig D.O."/>
            <person name="Lalanne C."/>
            <person name="Gautier V."/>
            <person name="Ament-Velasquez S.L."/>
            <person name="Kruys A."/>
            <person name="Hutchinson M.I."/>
            <person name="Powell A.J."/>
            <person name="Barry K."/>
            <person name="Miller A.N."/>
            <person name="Grigoriev I.V."/>
            <person name="Debuchy R."/>
            <person name="Gladieux P."/>
            <person name="Hiltunen Thoren M."/>
            <person name="Johannesson H."/>
        </authorList>
    </citation>
    <scope>NUCLEOTIDE SEQUENCE</scope>
    <source>
        <strain evidence="2">SMH4131-1</strain>
    </source>
</reference>